<dbReference type="InterPro" id="IPR011611">
    <property type="entry name" value="PfkB_dom"/>
</dbReference>
<dbReference type="PANTHER" id="PTHR43320">
    <property type="entry name" value="SUGAR KINASE"/>
    <property type="match status" value="1"/>
</dbReference>
<dbReference type="Pfam" id="PF00294">
    <property type="entry name" value="PfkB"/>
    <property type="match status" value="1"/>
</dbReference>
<name>A0A4U0P299_9SPHI</name>
<gene>
    <name evidence="5" type="ORF">FAZ15_08955</name>
</gene>
<keyword evidence="3 5" id="KW-0418">Kinase</keyword>
<protein>
    <submittedName>
        <fullName evidence="5">Sugar kinase</fullName>
    </submittedName>
</protein>
<keyword evidence="2" id="KW-0808">Transferase</keyword>
<evidence type="ECO:0000256" key="3">
    <source>
        <dbReference type="ARBA" id="ARBA00022777"/>
    </source>
</evidence>
<organism evidence="5 6">
    <name type="scientific">Sphingobacterium olei</name>
    <dbReference type="NCBI Taxonomy" id="2571155"/>
    <lineage>
        <taxon>Bacteria</taxon>
        <taxon>Pseudomonadati</taxon>
        <taxon>Bacteroidota</taxon>
        <taxon>Sphingobacteriia</taxon>
        <taxon>Sphingobacteriales</taxon>
        <taxon>Sphingobacteriaceae</taxon>
        <taxon>Sphingobacterium</taxon>
    </lineage>
</organism>
<comment type="similarity">
    <text evidence="1">Belongs to the carbohydrate kinase PfkB family.</text>
</comment>
<feature type="domain" description="Carbohydrate kinase PfkB" evidence="4">
    <location>
        <begin position="3"/>
        <end position="318"/>
    </location>
</feature>
<dbReference type="Gene3D" id="3.40.1190.20">
    <property type="match status" value="1"/>
</dbReference>
<dbReference type="EMBL" id="SUME01000003">
    <property type="protein sequence ID" value="TJZ61313.1"/>
    <property type="molecule type" value="Genomic_DNA"/>
</dbReference>
<dbReference type="SUPFAM" id="SSF53613">
    <property type="entry name" value="Ribokinase-like"/>
    <property type="match status" value="1"/>
</dbReference>
<dbReference type="AlphaFoldDB" id="A0A4U0P299"/>
<accession>A0A4U0P299</accession>
<sequence length="332" mass="37299">MVMKSVLSFGEILIRQQAVGSSFFEKGNNLSRLYPGGSEANVAVSLAQMGTKTSYYSAFPDNPLSAEIIALLHESNVDTSKVSKVGDRIGSYILLSANGLTKGEVIYDRKYSSFSQLRLEDIDYGSLLENVDWLHWTALTPALSKQMASLTEDLLKEASSRNITISVDLNYRSKLWQYGKQPLEIMPQLVEYCDVVMGNIWAANKMLGTSIDESLNRETEIQTYYEYAIKSAKEIFDKFHKTKHIANTYRFMDNPTHNLFYGTYHSREENSISQIFETNAVIDRIGSGDAFMAGFIHALKNTTDPREIIEIATGAGYQKLFVEGDFGNGKFK</sequence>
<proteinExistence type="inferred from homology"/>
<evidence type="ECO:0000259" key="4">
    <source>
        <dbReference type="Pfam" id="PF00294"/>
    </source>
</evidence>
<comment type="caution">
    <text evidence="5">The sequence shown here is derived from an EMBL/GenBank/DDBJ whole genome shotgun (WGS) entry which is preliminary data.</text>
</comment>
<evidence type="ECO:0000313" key="5">
    <source>
        <dbReference type="EMBL" id="TJZ61313.1"/>
    </source>
</evidence>
<evidence type="ECO:0000256" key="2">
    <source>
        <dbReference type="ARBA" id="ARBA00022679"/>
    </source>
</evidence>
<dbReference type="GO" id="GO:0016301">
    <property type="term" value="F:kinase activity"/>
    <property type="evidence" value="ECO:0007669"/>
    <property type="project" value="UniProtKB-KW"/>
</dbReference>
<dbReference type="InterPro" id="IPR029056">
    <property type="entry name" value="Ribokinase-like"/>
</dbReference>
<dbReference type="PANTHER" id="PTHR43320:SF2">
    <property type="entry name" value="2-DEHYDRO-3-DEOXYGLUCONOKINASE_2-DEHYDRO-3-DEOXYGALACTONOKINASE"/>
    <property type="match status" value="1"/>
</dbReference>
<evidence type="ECO:0000256" key="1">
    <source>
        <dbReference type="ARBA" id="ARBA00010688"/>
    </source>
</evidence>
<dbReference type="CDD" id="cd01166">
    <property type="entry name" value="KdgK"/>
    <property type="match status" value="1"/>
</dbReference>
<keyword evidence="6" id="KW-1185">Reference proteome</keyword>
<reference evidence="5 6" key="1">
    <citation type="submission" date="2019-04" db="EMBL/GenBank/DDBJ databases">
        <title>Sphingobacterium olei sp. nov., isolated from oil-contaminated soil.</title>
        <authorList>
            <person name="Liu B."/>
        </authorList>
    </citation>
    <scope>NUCLEOTIDE SEQUENCE [LARGE SCALE GENOMIC DNA]</scope>
    <source>
        <strain evidence="5 6">HAL-9</strain>
    </source>
</reference>
<dbReference type="Proteomes" id="UP000306808">
    <property type="component" value="Unassembled WGS sequence"/>
</dbReference>
<dbReference type="OrthoDB" id="9813569at2"/>
<evidence type="ECO:0000313" key="6">
    <source>
        <dbReference type="Proteomes" id="UP000306808"/>
    </source>
</evidence>
<dbReference type="InterPro" id="IPR052700">
    <property type="entry name" value="Carb_kinase_PfkB-like"/>
</dbReference>